<dbReference type="Proteomes" id="UP001642487">
    <property type="component" value="Chromosome 9"/>
</dbReference>
<keyword evidence="1" id="KW-1133">Transmembrane helix</keyword>
<feature type="transmembrane region" description="Helical" evidence="1">
    <location>
        <begin position="400"/>
        <end position="427"/>
    </location>
</feature>
<gene>
    <name evidence="3" type="ORF">CITCOLO1_LOCUS22043</name>
</gene>
<dbReference type="PANTHER" id="PTHR31917">
    <property type="entry name" value="AGENET DOMAIN-CONTAINING PROTEIN-RELATED"/>
    <property type="match status" value="1"/>
</dbReference>
<dbReference type="InterPro" id="IPR014002">
    <property type="entry name" value="Agenet_dom_plant"/>
</dbReference>
<reference evidence="3 4" key="1">
    <citation type="submission" date="2024-03" db="EMBL/GenBank/DDBJ databases">
        <authorList>
            <person name="Gkanogiannis A."/>
            <person name="Becerra Lopez-Lavalle L."/>
        </authorList>
    </citation>
    <scope>NUCLEOTIDE SEQUENCE [LARGE SCALE GENOMIC DNA]</scope>
</reference>
<accession>A0ABP0ZFX4</accession>
<dbReference type="EMBL" id="OZ021743">
    <property type="protein sequence ID" value="CAK9329572.1"/>
    <property type="molecule type" value="Genomic_DNA"/>
</dbReference>
<sequence length="433" mass="48721">MEALRSNDPNYMAGHIKFKGVNNHALVDQVSQKVIMPCHTRLDRSEAWAPGDVVEVFDNNSWKMATVSEVLGKMHILVRLLGSSQEFKVRKTDIRVRQSWKDDDNAWVMAGKGNKNSNGGKFHANPFLNNSHNSTSQVQKTNSRTTLWKKDDCFAIRDQNLQDNYNVRIQKRSTDCSSKAFYGSSHKVRLIEKEGRYVKVVGANPTEIPKLQVAPVSYARDSLGERHRPASLNRRLGRHLELDIKGKEPVSPVRELNDADSIMCSVGSCSISSDNSSEMPCDVSAGVTDQIAGHFCDDRSPHHSGYEGGHCLPTTEELAAEIHRLVKIETGVFSMPSDGECSRGYTLSLSFTLYIQLGIQNQLHSHHYTTVHNGYLASYSETFGNVIHLTMSGIHRIQPFIFQILVTVGYCYYLGYVFRLYFVLWFLPAEDSI</sequence>
<dbReference type="SMART" id="SM00743">
    <property type="entry name" value="Agenet"/>
    <property type="match status" value="1"/>
</dbReference>
<evidence type="ECO:0000256" key="1">
    <source>
        <dbReference type="SAM" id="Phobius"/>
    </source>
</evidence>
<keyword evidence="1" id="KW-0812">Transmembrane</keyword>
<protein>
    <recommendedName>
        <fullName evidence="2">Agenet domain-containing protein</fullName>
    </recommendedName>
</protein>
<proteinExistence type="predicted"/>
<keyword evidence="1" id="KW-0472">Membrane</keyword>
<keyword evidence="4" id="KW-1185">Reference proteome</keyword>
<dbReference type="PANTHER" id="PTHR31917:SF5">
    <property type="entry name" value="OS02G0204500 PROTEIN"/>
    <property type="match status" value="1"/>
</dbReference>
<feature type="domain" description="Agenet" evidence="2">
    <location>
        <begin position="46"/>
        <end position="102"/>
    </location>
</feature>
<evidence type="ECO:0000259" key="2">
    <source>
        <dbReference type="SMART" id="SM00743"/>
    </source>
</evidence>
<evidence type="ECO:0000313" key="4">
    <source>
        <dbReference type="Proteomes" id="UP001642487"/>
    </source>
</evidence>
<name>A0ABP0ZFX4_9ROSI</name>
<organism evidence="3 4">
    <name type="scientific">Citrullus colocynthis</name>
    <name type="common">colocynth</name>
    <dbReference type="NCBI Taxonomy" id="252529"/>
    <lineage>
        <taxon>Eukaryota</taxon>
        <taxon>Viridiplantae</taxon>
        <taxon>Streptophyta</taxon>
        <taxon>Embryophyta</taxon>
        <taxon>Tracheophyta</taxon>
        <taxon>Spermatophyta</taxon>
        <taxon>Magnoliopsida</taxon>
        <taxon>eudicotyledons</taxon>
        <taxon>Gunneridae</taxon>
        <taxon>Pentapetalae</taxon>
        <taxon>rosids</taxon>
        <taxon>fabids</taxon>
        <taxon>Cucurbitales</taxon>
        <taxon>Cucurbitaceae</taxon>
        <taxon>Benincaseae</taxon>
        <taxon>Citrullus</taxon>
    </lineage>
</organism>
<evidence type="ECO:0000313" key="3">
    <source>
        <dbReference type="EMBL" id="CAK9329572.1"/>
    </source>
</evidence>